<comment type="caution">
    <text evidence="1">The sequence shown here is derived from an EMBL/GenBank/DDBJ whole genome shotgun (WGS) entry which is preliminary data.</text>
</comment>
<evidence type="ECO:0000313" key="1">
    <source>
        <dbReference type="EMBL" id="KAI7789551.1"/>
    </source>
</evidence>
<gene>
    <name evidence="1" type="ORF">IRJ41_020241</name>
</gene>
<organism evidence="1 2">
    <name type="scientific">Triplophysa rosa</name>
    <name type="common">Cave loach</name>
    <dbReference type="NCBI Taxonomy" id="992332"/>
    <lineage>
        <taxon>Eukaryota</taxon>
        <taxon>Metazoa</taxon>
        <taxon>Chordata</taxon>
        <taxon>Craniata</taxon>
        <taxon>Vertebrata</taxon>
        <taxon>Euteleostomi</taxon>
        <taxon>Actinopterygii</taxon>
        <taxon>Neopterygii</taxon>
        <taxon>Teleostei</taxon>
        <taxon>Ostariophysi</taxon>
        <taxon>Cypriniformes</taxon>
        <taxon>Nemacheilidae</taxon>
        <taxon>Triplophysa</taxon>
    </lineage>
</organism>
<accession>A0A9W7T3E5</accession>
<sequence>MALPCWHIEYLAPNKLSTEDVDDSYFEKAYQVLQNHPKVQGTDWLCLDYHLELQSHSPQCCICISGSHGIPVDKSLFEIFEEIIK</sequence>
<dbReference type="EMBL" id="JAFHDT010000437">
    <property type="protein sequence ID" value="KAI7789551.1"/>
    <property type="molecule type" value="Genomic_DNA"/>
</dbReference>
<dbReference type="AlphaFoldDB" id="A0A9W7T3E5"/>
<keyword evidence="2" id="KW-1185">Reference proteome</keyword>
<evidence type="ECO:0000313" key="2">
    <source>
        <dbReference type="Proteomes" id="UP001059041"/>
    </source>
</evidence>
<name>A0A9W7T3E5_TRIRA</name>
<dbReference type="Proteomes" id="UP001059041">
    <property type="component" value="Unassembled WGS sequence"/>
</dbReference>
<protein>
    <submittedName>
        <fullName evidence="1">Uncharacterized protein</fullName>
    </submittedName>
</protein>
<proteinExistence type="predicted"/>
<reference evidence="1" key="1">
    <citation type="submission" date="2021-02" db="EMBL/GenBank/DDBJ databases">
        <title>Comparative genomics reveals that relaxation of natural selection precedes convergent phenotypic evolution of cavefish.</title>
        <authorList>
            <person name="Peng Z."/>
        </authorList>
    </citation>
    <scope>NUCLEOTIDE SEQUENCE</scope>
    <source>
        <tissue evidence="1">Muscle</tissue>
    </source>
</reference>